<evidence type="ECO:0000313" key="3">
    <source>
        <dbReference type="EMBL" id="KAJ4315824.1"/>
    </source>
</evidence>
<dbReference type="SUPFAM" id="SSF51430">
    <property type="entry name" value="NAD(P)-linked oxidoreductase"/>
    <property type="match status" value="1"/>
</dbReference>
<name>A0A9W8W8N5_9HYPO</name>
<dbReference type="PANTHER" id="PTHR43364">
    <property type="entry name" value="NADH-SPECIFIC METHYLGLYOXAL REDUCTASE-RELATED"/>
    <property type="match status" value="1"/>
</dbReference>
<proteinExistence type="predicted"/>
<comment type="caution">
    <text evidence="3">The sequence shown here is derived from an EMBL/GenBank/DDBJ whole genome shotgun (WGS) entry which is preliminary data.</text>
</comment>
<dbReference type="PANTHER" id="PTHR43364:SF4">
    <property type="entry name" value="NAD(P)-LINKED OXIDOREDUCTASE SUPERFAMILY PROTEIN"/>
    <property type="match status" value="1"/>
</dbReference>
<organism evidence="3 4">
    <name type="scientific">Fusarium piperis</name>
    <dbReference type="NCBI Taxonomy" id="1435070"/>
    <lineage>
        <taxon>Eukaryota</taxon>
        <taxon>Fungi</taxon>
        <taxon>Dikarya</taxon>
        <taxon>Ascomycota</taxon>
        <taxon>Pezizomycotina</taxon>
        <taxon>Sordariomycetes</taxon>
        <taxon>Hypocreomycetidae</taxon>
        <taxon>Hypocreales</taxon>
        <taxon>Nectriaceae</taxon>
        <taxon>Fusarium</taxon>
        <taxon>Fusarium solani species complex</taxon>
    </lineage>
</organism>
<keyword evidence="4" id="KW-1185">Reference proteome</keyword>
<dbReference type="AlphaFoldDB" id="A0A9W8W8N5"/>
<gene>
    <name evidence="3" type="ORF">N0V84_008158</name>
</gene>
<feature type="domain" description="NADP-dependent oxidoreductase" evidence="2">
    <location>
        <begin position="178"/>
        <end position="245"/>
    </location>
</feature>
<reference evidence="3" key="1">
    <citation type="submission" date="2022-10" db="EMBL/GenBank/DDBJ databases">
        <title>Tapping the CABI collections for fungal endophytes: first genome assemblies for Collariella, Neodidymelliopsis, Ascochyta clinopodiicola, Didymella pomorum, Didymosphaeria variabile, Neocosmospora piperis and Neocucurbitaria cava.</title>
        <authorList>
            <person name="Hill R."/>
        </authorList>
    </citation>
    <scope>NUCLEOTIDE SEQUENCE</scope>
    <source>
        <strain evidence="3">IMI 366586</strain>
    </source>
</reference>
<evidence type="ECO:0000256" key="1">
    <source>
        <dbReference type="ARBA" id="ARBA00023002"/>
    </source>
</evidence>
<protein>
    <recommendedName>
        <fullName evidence="2">NADP-dependent oxidoreductase domain-containing protein</fullName>
    </recommendedName>
</protein>
<dbReference type="EMBL" id="JAPEUR010000194">
    <property type="protein sequence ID" value="KAJ4315824.1"/>
    <property type="molecule type" value="Genomic_DNA"/>
</dbReference>
<evidence type="ECO:0000313" key="4">
    <source>
        <dbReference type="Proteomes" id="UP001140502"/>
    </source>
</evidence>
<dbReference type="Gene3D" id="3.20.20.100">
    <property type="entry name" value="NADP-dependent oxidoreductase domain"/>
    <property type="match status" value="2"/>
</dbReference>
<dbReference type="InterPro" id="IPR023210">
    <property type="entry name" value="NADP_OxRdtase_dom"/>
</dbReference>
<sequence length="250" mass="28355">MIKNQIQGRTVPIEYGHSKPAPMMRYVRLGNSGLKVSRLIMGTATYGIKSDVAWRVEEEEALKHLQRAWELGFNTFDTSNFYCNGVSEEILGKFLKTVPREAVVVMTKSHFPVGNSETQGPAGLTLTAGNNRKHIFDNVKLALKRLQTDYIDVLQLHRFDYETPTSDAYHDEAILGAEWEKEINRRVEQLAEKRGLSMAQVALAWVLHKDSVAAPIVGISKIERFEDTMAALDVELSDEEMRFLEEPYQP</sequence>
<keyword evidence="1" id="KW-0560">Oxidoreductase</keyword>
<dbReference type="Proteomes" id="UP001140502">
    <property type="component" value="Unassembled WGS sequence"/>
</dbReference>
<dbReference type="InterPro" id="IPR050523">
    <property type="entry name" value="AKR_Detox_Biosynth"/>
</dbReference>
<accession>A0A9W8W8N5</accession>
<feature type="domain" description="NADP-dependent oxidoreductase" evidence="2">
    <location>
        <begin position="38"/>
        <end position="168"/>
    </location>
</feature>
<dbReference type="InterPro" id="IPR036812">
    <property type="entry name" value="NAD(P)_OxRdtase_dom_sf"/>
</dbReference>
<evidence type="ECO:0000259" key="2">
    <source>
        <dbReference type="Pfam" id="PF00248"/>
    </source>
</evidence>
<dbReference type="OrthoDB" id="48988at2759"/>
<dbReference type="GO" id="GO:0016491">
    <property type="term" value="F:oxidoreductase activity"/>
    <property type="evidence" value="ECO:0007669"/>
    <property type="project" value="UniProtKB-KW"/>
</dbReference>
<dbReference type="Pfam" id="PF00248">
    <property type="entry name" value="Aldo_ket_red"/>
    <property type="match status" value="2"/>
</dbReference>